<proteinExistence type="predicted"/>
<organism evidence="2 3">
    <name type="scientific">Citrobacter rodentium (strain ICC168)</name>
    <name type="common">Citrobacter freundii biotype 4280</name>
    <dbReference type="NCBI Taxonomy" id="637910"/>
    <lineage>
        <taxon>Bacteria</taxon>
        <taxon>Pseudomonadati</taxon>
        <taxon>Pseudomonadota</taxon>
        <taxon>Gammaproteobacteria</taxon>
        <taxon>Enterobacterales</taxon>
        <taxon>Enterobacteriaceae</taxon>
        <taxon>Citrobacter</taxon>
    </lineage>
</organism>
<evidence type="ECO:0000313" key="3">
    <source>
        <dbReference type="Proteomes" id="UP000001889"/>
    </source>
</evidence>
<name>D2TGI5_CITRI</name>
<protein>
    <submittedName>
        <fullName evidence="2">Uncharacterized protein</fullName>
    </submittedName>
</protein>
<dbReference type="HOGENOM" id="CLU_3249237_0_0_6"/>
<feature type="region of interest" description="Disordered" evidence="1">
    <location>
        <begin position="23"/>
        <end position="42"/>
    </location>
</feature>
<keyword evidence="3" id="KW-1185">Reference proteome</keyword>
<sequence length="42" mass="4692">MQVTFLRTMKGKFFQNKTKLFSGTPRSAEEGAGSRKKKAAEV</sequence>
<gene>
    <name evidence="2" type="ordered locus">ROD_00201</name>
</gene>
<dbReference type="STRING" id="637910.ROD_00201"/>
<evidence type="ECO:0000313" key="2">
    <source>
        <dbReference type="EMBL" id="CBG86800.1"/>
    </source>
</evidence>
<dbReference type="Proteomes" id="UP000001889">
    <property type="component" value="Chromosome"/>
</dbReference>
<evidence type="ECO:0000256" key="1">
    <source>
        <dbReference type="SAM" id="MobiDB-lite"/>
    </source>
</evidence>
<accession>D2TGI5</accession>
<reference evidence="2 3" key="1">
    <citation type="journal article" date="2010" name="J. Bacteriol.">
        <title>The Citrobacter rodentium genome sequence reveals convergent evolution with human pathogenic Escherichia coli.</title>
        <authorList>
            <person name="Petty N.K."/>
            <person name="Bulgin R."/>
            <person name="Crepin V.F."/>
            <person name="Cerdeno-Tarraga A.M."/>
            <person name="Schroeder G.N."/>
            <person name="Quail M.A."/>
            <person name="Lennard N."/>
            <person name="Corton C."/>
            <person name="Barron A."/>
            <person name="Clark L."/>
            <person name="Toribio A.L."/>
            <person name="Parkhill J."/>
            <person name="Dougan G."/>
            <person name="Frankel G."/>
            <person name="Thomson N.R."/>
        </authorList>
    </citation>
    <scope>NUCLEOTIDE SEQUENCE [LARGE SCALE GENOMIC DNA]</scope>
    <source>
        <strain evidence="2 3">ICC168</strain>
    </source>
</reference>
<dbReference type="AlphaFoldDB" id="D2TGI5"/>
<feature type="compositionally biased region" description="Basic and acidic residues" evidence="1">
    <location>
        <begin position="27"/>
        <end position="42"/>
    </location>
</feature>
<dbReference type="EMBL" id="FN543502">
    <property type="protein sequence ID" value="CBG86800.1"/>
    <property type="molecule type" value="Genomic_DNA"/>
</dbReference>
<dbReference type="KEGG" id="cro:ROD_00201"/>